<proteinExistence type="inferred from homology"/>
<evidence type="ECO:0000256" key="1">
    <source>
        <dbReference type="ARBA" id="ARBA00006620"/>
    </source>
</evidence>
<dbReference type="InterPro" id="IPR038570">
    <property type="entry name" value="HicA_sf"/>
</dbReference>
<keyword evidence="7" id="KW-0346">Stress response</keyword>
<sequence>MKTTKTKEVTKFLKAQGWSVIRSQGPHDVWASPDGSKVFALPRHKETSPGIIRQLSKIFPQIPRNWK</sequence>
<keyword evidence="5" id="KW-0378">Hydrolase</keyword>
<evidence type="ECO:0000256" key="7">
    <source>
        <dbReference type="ARBA" id="ARBA00023016"/>
    </source>
</evidence>
<comment type="similarity">
    <text evidence="1">Belongs to the HicA mRNA interferase family.</text>
</comment>
<keyword evidence="3" id="KW-0540">Nuclease</keyword>
<organism evidence="8 9">
    <name type="scientific">Glutamicibacter protophormiae</name>
    <name type="common">Brevibacterium protophormiae</name>
    <dbReference type="NCBI Taxonomy" id="37930"/>
    <lineage>
        <taxon>Bacteria</taxon>
        <taxon>Bacillati</taxon>
        <taxon>Actinomycetota</taxon>
        <taxon>Actinomycetes</taxon>
        <taxon>Micrococcales</taxon>
        <taxon>Micrococcaceae</taxon>
        <taxon>Glutamicibacter</taxon>
    </lineage>
</organism>
<evidence type="ECO:0000256" key="3">
    <source>
        <dbReference type="ARBA" id="ARBA00022722"/>
    </source>
</evidence>
<evidence type="ECO:0000256" key="5">
    <source>
        <dbReference type="ARBA" id="ARBA00022801"/>
    </source>
</evidence>
<evidence type="ECO:0000256" key="4">
    <source>
        <dbReference type="ARBA" id="ARBA00022759"/>
    </source>
</evidence>
<keyword evidence="9" id="KW-1185">Reference proteome</keyword>
<evidence type="ECO:0000313" key="9">
    <source>
        <dbReference type="Proteomes" id="UP001195422"/>
    </source>
</evidence>
<accession>A0ABS4XVI1</accession>
<keyword evidence="4" id="KW-0255">Endonuclease</keyword>
<dbReference type="Proteomes" id="UP001195422">
    <property type="component" value="Unassembled WGS sequence"/>
</dbReference>
<comment type="caution">
    <text evidence="8">The sequence shown here is derived from an EMBL/GenBank/DDBJ whole genome shotgun (WGS) entry which is preliminary data.</text>
</comment>
<gene>
    <name evidence="8" type="ORF">JOF39_003667</name>
</gene>
<evidence type="ECO:0000313" key="8">
    <source>
        <dbReference type="EMBL" id="MBP2400507.1"/>
    </source>
</evidence>
<dbReference type="InterPro" id="IPR012933">
    <property type="entry name" value="HicA_mRNA_interferase"/>
</dbReference>
<name>A0ABS4XVI1_GLUPR</name>
<evidence type="ECO:0000256" key="2">
    <source>
        <dbReference type="ARBA" id="ARBA00022649"/>
    </source>
</evidence>
<dbReference type="SUPFAM" id="SSF54786">
    <property type="entry name" value="YcfA/nrd intein domain"/>
    <property type="match status" value="1"/>
</dbReference>
<reference evidence="8 9" key="1">
    <citation type="submission" date="2021-03" db="EMBL/GenBank/DDBJ databases">
        <title>Sequencing the genomes of 1000 actinobacteria strains.</title>
        <authorList>
            <person name="Klenk H.-P."/>
        </authorList>
    </citation>
    <scope>NUCLEOTIDE SEQUENCE [LARGE SCALE GENOMIC DNA]</scope>
    <source>
        <strain evidence="8 9">DSM 20168</strain>
    </source>
</reference>
<dbReference type="EMBL" id="JAGIOJ010000002">
    <property type="protein sequence ID" value="MBP2400507.1"/>
    <property type="molecule type" value="Genomic_DNA"/>
</dbReference>
<evidence type="ECO:0000256" key="6">
    <source>
        <dbReference type="ARBA" id="ARBA00022884"/>
    </source>
</evidence>
<keyword evidence="6" id="KW-0694">RNA-binding</keyword>
<protein>
    <submittedName>
        <fullName evidence="8">RNA binding protein YcfA (HicA-like mRNA interferase family)</fullName>
    </submittedName>
</protein>
<dbReference type="Gene3D" id="3.30.920.30">
    <property type="entry name" value="Hypothetical protein"/>
    <property type="match status" value="1"/>
</dbReference>
<dbReference type="RefSeq" id="WP_188950074.1">
    <property type="nucleotide sequence ID" value="NZ_BMPH01000020.1"/>
</dbReference>
<dbReference type="Pfam" id="PF07927">
    <property type="entry name" value="HicA_toxin"/>
    <property type="match status" value="1"/>
</dbReference>
<keyword evidence="2" id="KW-1277">Toxin-antitoxin system</keyword>